<proteinExistence type="predicted"/>
<dbReference type="RefSeq" id="WP_307481078.1">
    <property type="nucleotide sequence ID" value="NZ_JAUTBF010000001.1"/>
</dbReference>
<evidence type="ECO:0000256" key="5">
    <source>
        <dbReference type="ARBA" id="ARBA00023136"/>
    </source>
</evidence>
<feature type="region of interest" description="Disordered" evidence="6">
    <location>
        <begin position="320"/>
        <end position="357"/>
    </location>
</feature>
<feature type="compositionally biased region" description="Basic and acidic residues" evidence="6">
    <location>
        <begin position="321"/>
        <end position="332"/>
    </location>
</feature>
<keyword evidence="9" id="KW-1185">Reference proteome</keyword>
<feature type="transmembrane region" description="Helical" evidence="7">
    <location>
        <begin position="225"/>
        <end position="244"/>
    </location>
</feature>
<feature type="transmembrane region" description="Helical" evidence="7">
    <location>
        <begin position="96"/>
        <end position="117"/>
    </location>
</feature>
<dbReference type="Pfam" id="PF03631">
    <property type="entry name" value="Virul_fac_BrkB"/>
    <property type="match status" value="1"/>
</dbReference>
<evidence type="ECO:0000256" key="4">
    <source>
        <dbReference type="ARBA" id="ARBA00022989"/>
    </source>
</evidence>
<sequence length="357" mass="36947">MAALIRRVTAWALSLRLVRAFLVYSGARGPMLADSVTYRTLFSLFAAVLIGFSFAALWLSGNPDGLNALVRSVNSVVPGLVGPDGLIDVRDIRAPAGLTIAGIVGSLGLIGAAIGAIGSLRSALRQIAGVATDDMFIVWVLLRNLALAVGIGVALVAAAAVTFLATAGLTVVRELLGVSADSWITAFLTWLVSTVVVLAIDAAAIAAAFALLSGVRARRATLIRGALLGGVGLVVLQQLSGLFVGGAGSNPLLATFASLIALLLWLNLSTQVILIAGAYITVSNEEDHDRVRAKYGAATMIQFRVRRAEKAVQAATGELNAAREAEAKERETLANNDAPAAEREEQADRAAGAKTDA</sequence>
<keyword evidence="2" id="KW-1003">Cell membrane</keyword>
<dbReference type="PANTHER" id="PTHR30213">
    <property type="entry name" value="INNER MEMBRANE PROTEIN YHJD"/>
    <property type="match status" value="1"/>
</dbReference>
<gene>
    <name evidence="8" type="ORF">QE412_001123</name>
</gene>
<comment type="caution">
    <text evidence="8">The sequence shown here is derived from an EMBL/GenBank/DDBJ whole genome shotgun (WGS) entry which is preliminary data.</text>
</comment>
<keyword evidence="4 7" id="KW-1133">Transmembrane helix</keyword>
<dbReference type="InterPro" id="IPR017039">
    <property type="entry name" value="Virul_fac_BrkB"/>
</dbReference>
<reference evidence="8 9" key="1">
    <citation type="submission" date="2023-07" db="EMBL/GenBank/DDBJ databases">
        <title>Functional and genomic diversity of the sorghum phyllosphere microbiome.</title>
        <authorList>
            <person name="Shade A."/>
        </authorList>
    </citation>
    <scope>NUCLEOTIDE SEQUENCE [LARGE SCALE GENOMIC DNA]</scope>
    <source>
        <strain evidence="8 9">SORGH_AS_1207</strain>
    </source>
</reference>
<keyword evidence="5 7" id="KW-0472">Membrane</keyword>
<accession>A0ABU0TSW8</accession>
<name>A0ABU0TSW8_MICTR</name>
<evidence type="ECO:0000256" key="1">
    <source>
        <dbReference type="ARBA" id="ARBA00004651"/>
    </source>
</evidence>
<evidence type="ECO:0000256" key="7">
    <source>
        <dbReference type="SAM" id="Phobius"/>
    </source>
</evidence>
<dbReference type="Proteomes" id="UP001226691">
    <property type="component" value="Unassembled WGS sequence"/>
</dbReference>
<keyword evidence="3 7" id="KW-0812">Transmembrane</keyword>
<dbReference type="EMBL" id="JAUTBF010000001">
    <property type="protein sequence ID" value="MDQ1122550.1"/>
    <property type="molecule type" value="Genomic_DNA"/>
</dbReference>
<evidence type="ECO:0000256" key="3">
    <source>
        <dbReference type="ARBA" id="ARBA00022692"/>
    </source>
</evidence>
<protein>
    <submittedName>
        <fullName evidence="8">Membrane protein</fullName>
    </submittedName>
</protein>
<evidence type="ECO:0000313" key="8">
    <source>
        <dbReference type="EMBL" id="MDQ1122550.1"/>
    </source>
</evidence>
<feature type="transmembrane region" description="Helical" evidence="7">
    <location>
        <begin position="149"/>
        <end position="171"/>
    </location>
</feature>
<comment type="subcellular location">
    <subcellularLocation>
        <location evidence="1">Cell membrane</location>
        <topology evidence="1">Multi-pass membrane protein</topology>
    </subcellularLocation>
</comment>
<feature type="transmembrane region" description="Helical" evidence="7">
    <location>
        <begin position="183"/>
        <end position="213"/>
    </location>
</feature>
<evidence type="ECO:0000256" key="6">
    <source>
        <dbReference type="SAM" id="MobiDB-lite"/>
    </source>
</evidence>
<evidence type="ECO:0000256" key="2">
    <source>
        <dbReference type="ARBA" id="ARBA00022475"/>
    </source>
</evidence>
<organism evidence="8 9">
    <name type="scientific">Microbacterium trichothecenolyticum</name>
    <name type="common">Aureobacterium trichothecenolyticum</name>
    <dbReference type="NCBI Taxonomy" id="69370"/>
    <lineage>
        <taxon>Bacteria</taxon>
        <taxon>Bacillati</taxon>
        <taxon>Actinomycetota</taxon>
        <taxon>Actinomycetes</taxon>
        <taxon>Micrococcales</taxon>
        <taxon>Microbacteriaceae</taxon>
        <taxon>Microbacterium</taxon>
    </lineage>
</organism>
<evidence type="ECO:0000313" key="9">
    <source>
        <dbReference type="Proteomes" id="UP001226691"/>
    </source>
</evidence>
<feature type="transmembrane region" description="Helical" evidence="7">
    <location>
        <begin position="256"/>
        <end position="282"/>
    </location>
</feature>
<dbReference type="PANTHER" id="PTHR30213:SF1">
    <property type="entry name" value="INNER MEMBRANE PROTEIN YHJD"/>
    <property type="match status" value="1"/>
</dbReference>
<feature type="transmembrane region" description="Helical" evidence="7">
    <location>
        <begin position="36"/>
        <end position="59"/>
    </location>
</feature>